<dbReference type="RefSeq" id="WP_375520825.1">
    <property type="nucleotide sequence ID" value="NZ_JBHIRY010000014.1"/>
</dbReference>
<organism evidence="2 3">
    <name type="scientific">Paenibacillus medicaginis</name>
    <dbReference type="NCBI Taxonomy" id="1470560"/>
    <lineage>
        <taxon>Bacteria</taxon>
        <taxon>Bacillati</taxon>
        <taxon>Bacillota</taxon>
        <taxon>Bacilli</taxon>
        <taxon>Bacillales</taxon>
        <taxon>Paenibacillaceae</taxon>
        <taxon>Paenibacillus</taxon>
    </lineage>
</organism>
<dbReference type="InterPro" id="IPR026935">
    <property type="entry name" value="BtrH_N"/>
</dbReference>
<accession>A0ABV5C2F0</accession>
<protein>
    <submittedName>
        <fullName evidence="2">BtrH N-terminal domain-containing protein</fullName>
    </submittedName>
</protein>
<dbReference type="Proteomes" id="UP001580430">
    <property type="component" value="Unassembled WGS sequence"/>
</dbReference>
<comment type="caution">
    <text evidence="2">The sequence shown here is derived from an EMBL/GenBank/DDBJ whole genome shotgun (WGS) entry which is preliminary data.</text>
</comment>
<sequence length="351" mass="38887">MRESDSSWADMHKAGAALHGQSVSGASRVGKHCLYSSLCGLLLHRGIAAAEADLFLLAGSMNAEYEGELRPFGPGTFGDQLRRITASGGPAIRVEAWDPQDSDPHKLVKVLHSGYGTMLHVSSAALTYHEIYVINRARGHVIELHGLDAESGDVHVSDSFLLDSSGQAFQYTGTARLDDLLGGILDYAWLALPPAALSPARMYQACALHIRDYLTGRSDEPRFRKGDAAYRAFIADFQLLSGMNDQEFRHHCGEIYYQLRIGTALTLADYLHDYALLHEDTLGAEVRLIADRAKELYAGWHRLNLLIYKTGLQLDRRRVPAIINRANELADQQYRLLEGLLPLVEHASQHE</sequence>
<dbReference type="Pfam" id="PF14399">
    <property type="entry name" value="BtrH_N"/>
    <property type="match status" value="1"/>
</dbReference>
<feature type="domain" description="Butirosin biosynthesis protein H N-terminal" evidence="1">
    <location>
        <begin position="32"/>
        <end position="158"/>
    </location>
</feature>
<proteinExistence type="predicted"/>
<gene>
    <name evidence="2" type="ORF">ACE5LO_14965</name>
</gene>
<evidence type="ECO:0000259" key="1">
    <source>
        <dbReference type="Pfam" id="PF14399"/>
    </source>
</evidence>
<reference evidence="2 3" key="1">
    <citation type="submission" date="2024-09" db="EMBL/GenBank/DDBJ databases">
        <title>Paenibacillus zeirhizospherea sp. nov., isolated from surface of the maize (Zea mays) roots in a horticulture field, Hungary.</title>
        <authorList>
            <person name="Marton D."/>
            <person name="Farkas M."/>
            <person name="Bedics A."/>
            <person name="Toth E."/>
            <person name="Tancsics A."/>
            <person name="Boka K."/>
            <person name="Marati G."/>
            <person name="Kriszt B."/>
            <person name="Cserhati M."/>
        </authorList>
    </citation>
    <scope>NUCLEOTIDE SEQUENCE [LARGE SCALE GENOMIC DNA]</scope>
    <source>
        <strain evidence="2 3">JCM 18446</strain>
    </source>
</reference>
<dbReference type="EMBL" id="JBHIRY010000014">
    <property type="protein sequence ID" value="MFB5761687.1"/>
    <property type="molecule type" value="Genomic_DNA"/>
</dbReference>
<evidence type="ECO:0000313" key="3">
    <source>
        <dbReference type="Proteomes" id="UP001580430"/>
    </source>
</evidence>
<keyword evidence="3" id="KW-1185">Reference proteome</keyword>
<name>A0ABV5C2F0_9BACL</name>
<evidence type="ECO:0000313" key="2">
    <source>
        <dbReference type="EMBL" id="MFB5761687.1"/>
    </source>
</evidence>